<reference evidence="2" key="1">
    <citation type="submission" date="2018-02" db="EMBL/GenBank/DDBJ databases">
        <title>Rhizophora mucronata_Transcriptome.</title>
        <authorList>
            <person name="Meera S.P."/>
            <person name="Sreeshan A."/>
            <person name="Augustine A."/>
        </authorList>
    </citation>
    <scope>NUCLEOTIDE SEQUENCE</scope>
    <source>
        <tissue evidence="2">Leaf</tissue>
    </source>
</reference>
<feature type="region of interest" description="Disordered" evidence="1">
    <location>
        <begin position="114"/>
        <end position="134"/>
    </location>
</feature>
<feature type="region of interest" description="Disordered" evidence="1">
    <location>
        <begin position="1"/>
        <end position="24"/>
    </location>
</feature>
<evidence type="ECO:0000313" key="2">
    <source>
        <dbReference type="EMBL" id="MBX11920.1"/>
    </source>
</evidence>
<proteinExistence type="predicted"/>
<dbReference type="EMBL" id="GGEC01031436">
    <property type="protein sequence ID" value="MBX11920.1"/>
    <property type="molecule type" value="Transcribed_RNA"/>
</dbReference>
<evidence type="ECO:0000256" key="1">
    <source>
        <dbReference type="SAM" id="MobiDB-lite"/>
    </source>
</evidence>
<organism evidence="2">
    <name type="scientific">Rhizophora mucronata</name>
    <name type="common">Asiatic mangrove</name>
    <dbReference type="NCBI Taxonomy" id="61149"/>
    <lineage>
        <taxon>Eukaryota</taxon>
        <taxon>Viridiplantae</taxon>
        <taxon>Streptophyta</taxon>
        <taxon>Embryophyta</taxon>
        <taxon>Tracheophyta</taxon>
        <taxon>Spermatophyta</taxon>
        <taxon>Magnoliopsida</taxon>
        <taxon>eudicotyledons</taxon>
        <taxon>Gunneridae</taxon>
        <taxon>Pentapetalae</taxon>
        <taxon>rosids</taxon>
        <taxon>fabids</taxon>
        <taxon>Malpighiales</taxon>
        <taxon>Rhizophoraceae</taxon>
        <taxon>Rhizophora</taxon>
    </lineage>
</organism>
<protein>
    <submittedName>
        <fullName evidence="2">Phospholipase A I isoform X1</fullName>
    </submittedName>
</protein>
<sequence length="134" mass="15812">MFAATGSNPIPNSTSSQIRLQQPRQNPKAIILRSGAGLGQYDPTQRVPPLHHLHLHPNSSSLLPALQLHRHAILRHRQSHHQLRLQPQHHLVLVFPSRPVQINPKSNLLVLRRRQRRSRHRRRRRRRRRRGRRS</sequence>
<dbReference type="AlphaFoldDB" id="A0A2P2L1Q4"/>
<accession>A0A2P2L1Q4</accession>
<name>A0A2P2L1Q4_RHIMU</name>